<dbReference type="InterPro" id="IPR008042">
    <property type="entry name" value="Retrotrans_Pao"/>
</dbReference>
<dbReference type="OMA" id="ICDNEES"/>
<gene>
    <name evidence="3" type="primary">LOC108669074</name>
</gene>
<dbReference type="PANTHER" id="PTHR47331">
    <property type="entry name" value="PHD-TYPE DOMAIN-CONTAINING PROTEIN"/>
    <property type="match status" value="1"/>
</dbReference>
<evidence type="ECO:0000313" key="3">
    <source>
        <dbReference type="RefSeq" id="XP_018011847.1"/>
    </source>
</evidence>
<dbReference type="GeneID" id="108669074"/>
<organism evidence="2 3">
    <name type="scientific">Hyalella azteca</name>
    <name type="common">Amphipod</name>
    <dbReference type="NCBI Taxonomy" id="294128"/>
    <lineage>
        <taxon>Eukaryota</taxon>
        <taxon>Metazoa</taxon>
        <taxon>Ecdysozoa</taxon>
        <taxon>Arthropoda</taxon>
        <taxon>Crustacea</taxon>
        <taxon>Multicrustacea</taxon>
        <taxon>Malacostraca</taxon>
        <taxon>Eumalacostraca</taxon>
        <taxon>Peracarida</taxon>
        <taxon>Amphipoda</taxon>
        <taxon>Senticaudata</taxon>
        <taxon>Talitrida</taxon>
        <taxon>Talitroidea</taxon>
        <taxon>Hyalellidae</taxon>
        <taxon>Hyalella</taxon>
    </lineage>
</organism>
<dbReference type="Gene3D" id="3.30.420.10">
    <property type="entry name" value="Ribonuclease H-like superfamily/Ribonuclease H"/>
    <property type="match status" value="1"/>
</dbReference>
<protein>
    <submittedName>
        <fullName evidence="3">Uncharacterized protein LOC108669074</fullName>
    </submittedName>
</protein>
<sequence length="613" mass="68655">MYDPIGFVSPVTLGGRLILRRILSESDELPDSRRLDWDDPLPEEQRRIYPRWLASLDDLRLLTIPRCFLPQDLAHPVSQTLHVFADASQDAIGCASYLRSTDNSGDAYVAFVRGESRVAPRAATSIPRLELCAAVEAVMSAQQILRELKSPPQDVYFYSDSKVVLAYINSESGRFTRYVQRRLTIIKQVSRPEQWSYVPSTSNPADFASRATEPRALQQTSWLRGPEFLRREIFSPDSHSPTDFSELEPLPETDDSPVSTALIASSSDSDETFSALIRKLSSWPAALRIATRVVSLCRGLVRKMRQKQGEAVHKNFTYIEARTLVHNIIIREAQTVAFPQLMSTNEPKLGPWHRLAALAPFRDEQGLLRVGGRLGMSELPREIKHPLLLPAGHPIITSILRHHHNLTKHQGRHVTHSAVREAGYHIENGRRAIQKLLQGCVTCRRLRASCEAPQMASLPQDRVLAAPPFSAVGIDVFGPWMISHGQTTRRTSSLMKCWAVIFTCLASRGVHIECLPSLDTPTFINAFRRFVAIRGGCSTVRSDRDTNFIGAKNQDEGINVEQASRCLLDHGATWLLNPPHASHFGGAWERKIGQVFGRGDVARHSALNYLRRA</sequence>
<evidence type="ECO:0000256" key="1">
    <source>
        <dbReference type="SAM" id="MobiDB-lite"/>
    </source>
</evidence>
<evidence type="ECO:0000313" key="2">
    <source>
        <dbReference type="Proteomes" id="UP000694843"/>
    </source>
</evidence>
<dbReference type="InterPro" id="IPR036397">
    <property type="entry name" value="RNaseH_sf"/>
</dbReference>
<dbReference type="AlphaFoldDB" id="A0A8B7NE12"/>
<keyword evidence="2" id="KW-1185">Reference proteome</keyword>
<dbReference type="SUPFAM" id="SSF53098">
    <property type="entry name" value="Ribonuclease H-like"/>
    <property type="match status" value="1"/>
</dbReference>
<accession>A0A8B7NE12</accession>
<proteinExistence type="predicted"/>
<dbReference type="Proteomes" id="UP000694843">
    <property type="component" value="Unplaced"/>
</dbReference>
<dbReference type="Pfam" id="PF05380">
    <property type="entry name" value="Peptidase_A17"/>
    <property type="match status" value="1"/>
</dbReference>
<reference evidence="3" key="1">
    <citation type="submission" date="2025-08" db="UniProtKB">
        <authorList>
            <consortium name="RefSeq"/>
        </authorList>
    </citation>
    <scope>IDENTIFICATION</scope>
    <source>
        <tissue evidence="3">Whole organism</tissue>
    </source>
</reference>
<feature type="compositionally biased region" description="Acidic residues" evidence="1">
    <location>
        <begin position="245"/>
        <end position="255"/>
    </location>
</feature>
<name>A0A8B7NE12_HYAAZ</name>
<dbReference type="KEGG" id="hazt:108669074"/>
<dbReference type="GO" id="GO:0003676">
    <property type="term" value="F:nucleic acid binding"/>
    <property type="evidence" value="ECO:0007669"/>
    <property type="project" value="InterPro"/>
</dbReference>
<dbReference type="OrthoDB" id="6373780at2759"/>
<dbReference type="InterPro" id="IPR012337">
    <property type="entry name" value="RNaseH-like_sf"/>
</dbReference>
<dbReference type="PANTHER" id="PTHR47331:SF6">
    <property type="entry name" value="DOUBLECORTIN DOMAIN-CONTAINING PROTEIN"/>
    <property type="match status" value="1"/>
</dbReference>
<dbReference type="RefSeq" id="XP_018011847.1">
    <property type="nucleotide sequence ID" value="XM_018156358.1"/>
</dbReference>
<feature type="region of interest" description="Disordered" evidence="1">
    <location>
        <begin position="234"/>
        <end position="257"/>
    </location>
</feature>